<feature type="signal peptide" evidence="2">
    <location>
        <begin position="1"/>
        <end position="19"/>
    </location>
</feature>
<dbReference type="SUPFAM" id="SSF53474">
    <property type="entry name" value="alpha/beta-Hydrolases"/>
    <property type="match status" value="1"/>
</dbReference>
<keyword evidence="4" id="KW-0326">Glycosidase</keyword>
<evidence type="ECO:0000256" key="1">
    <source>
        <dbReference type="ARBA" id="ARBA00022801"/>
    </source>
</evidence>
<proteinExistence type="predicted"/>
<keyword evidence="2" id="KW-0732">Signal</keyword>
<reference evidence="4 5" key="1">
    <citation type="submission" date="2014-10" db="EMBL/GenBank/DDBJ databases">
        <title>Draft genome sequence of Novosphingobium subterraneum DSM 12447.</title>
        <authorList>
            <person name="Gan H.M."/>
            <person name="Gan H.Y."/>
            <person name="Savka M.A."/>
        </authorList>
    </citation>
    <scope>NUCLEOTIDE SEQUENCE [LARGE SCALE GENOMIC DNA]</scope>
    <source>
        <strain evidence="4 5">DSM 12447</strain>
    </source>
</reference>
<dbReference type="InterPro" id="IPR029058">
    <property type="entry name" value="AB_hydrolase_fold"/>
</dbReference>
<feature type="chain" id="PRO_5002126714" evidence="2">
    <location>
        <begin position="20"/>
        <end position="315"/>
    </location>
</feature>
<keyword evidence="1 4" id="KW-0378">Hydrolase</keyword>
<evidence type="ECO:0000259" key="3">
    <source>
        <dbReference type="Pfam" id="PF20434"/>
    </source>
</evidence>
<name>A0A0B8ZFQ4_9SPHN</name>
<dbReference type="STRING" id="48936.NJ75_02962"/>
<dbReference type="EMBL" id="JRVC01000014">
    <property type="protein sequence ID" value="KHS45036.1"/>
    <property type="molecule type" value="Genomic_DNA"/>
</dbReference>
<dbReference type="PATRIC" id="fig|48936.3.peg.2977"/>
<dbReference type="GO" id="GO:0045493">
    <property type="term" value="P:xylan catabolic process"/>
    <property type="evidence" value="ECO:0007669"/>
    <property type="project" value="UniProtKB-KW"/>
</dbReference>
<dbReference type="Gene3D" id="3.40.50.1820">
    <property type="entry name" value="alpha/beta hydrolase"/>
    <property type="match status" value="1"/>
</dbReference>
<dbReference type="AlphaFoldDB" id="A0A0B8ZFQ4"/>
<dbReference type="RefSeq" id="WP_039335817.1">
    <property type="nucleotide sequence ID" value="NZ_JRVC01000014.1"/>
</dbReference>
<feature type="domain" description="BD-FAE-like" evidence="3">
    <location>
        <begin position="150"/>
        <end position="194"/>
    </location>
</feature>
<keyword evidence="5" id="KW-1185">Reference proteome</keyword>
<evidence type="ECO:0000313" key="5">
    <source>
        <dbReference type="Proteomes" id="UP000031338"/>
    </source>
</evidence>
<sequence length="315" mass="33832">MLRIVLAGLALLLSLPALAQEGELAPMPVWPAGVPSMKGWPGLAKVPVQEGLLENGEQVWNVTVPTLQPFLPDPAKATGMAVVIAPGGGFRLLAIHHEGTRVARWLAAHGIAAFVLKYRLIQSPPGETNEAMRQRVQATLAPGVGGIPGVEDGMEALRIVRANAAKWKIDPHRVGVMGFSAGGHVAGMTMLAPNPAERPDFAALIYGMPFGPTPPIPPANLPSAHGTSKKPWLLPPPAPAPGRLPPMFMVMAQDDMAVDQGFRAFYDRVFAAGYRPELHLYQRGAHGFGMATRGTTADHWIEQFGWWLDAEMVRK</sequence>
<evidence type="ECO:0000256" key="2">
    <source>
        <dbReference type="SAM" id="SignalP"/>
    </source>
</evidence>
<comment type="caution">
    <text evidence="4">The sequence shown here is derived from an EMBL/GenBank/DDBJ whole genome shotgun (WGS) entry which is preliminary data.</text>
</comment>
<keyword evidence="4" id="KW-0119">Carbohydrate metabolism</keyword>
<dbReference type="InterPro" id="IPR050300">
    <property type="entry name" value="GDXG_lipolytic_enzyme"/>
</dbReference>
<dbReference type="InterPro" id="IPR049492">
    <property type="entry name" value="BD-FAE-like_dom"/>
</dbReference>
<gene>
    <name evidence="4" type="ORF">NJ75_02962</name>
</gene>
<dbReference type="PANTHER" id="PTHR48081:SF6">
    <property type="entry name" value="PEPTIDASE S9 PROLYL OLIGOPEPTIDASE CATALYTIC DOMAIN-CONTAINING PROTEIN"/>
    <property type="match status" value="1"/>
</dbReference>
<protein>
    <submittedName>
        <fullName evidence="4">Putative xylanase</fullName>
    </submittedName>
</protein>
<dbReference type="Pfam" id="PF20434">
    <property type="entry name" value="BD-FAE"/>
    <property type="match status" value="1"/>
</dbReference>
<accession>A0A0B8ZFQ4</accession>
<keyword evidence="4" id="KW-0858">Xylan degradation</keyword>
<evidence type="ECO:0000313" key="4">
    <source>
        <dbReference type="EMBL" id="KHS45036.1"/>
    </source>
</evidence>
<dbReference type="PANTHER" id="PTHR48081">
    <property type="entry name" value="AB HYDROLASE SUPERFAMILY PROTEIN C4A8.06C"/>
    <property type="match status" value="1"/>
</dbReference>
<dbReference type="GO" id="GO:0016798">
    <property type="term" value="F:hydrolase activity, acting on glycosyl bonds"/>
    <property type="evidence" value="ECO:0007669"/>
    <property type="project" value="UniProtKB-KW"/>
</dbReference>
<organism evidence="4 5">
    <name type="scientific">Novosphingobium subterraneum</name>
    <dbReference type="NCBI Taxonomy" id="48936"/>
    <lineage>
        <taxon>Bacteria</taxon>
        <taxon>Pseudomonadati</taxon>
        <taxon>Pseudomonadota</taxon>
        <taxon>Alphaproteobacteria</taxon>
        <taxon>Sphingomonadales</taxon>
        <taxon>Sphingomonadaceae</taxon>
        <taxon>Novosphingobium</taxon>
    </lineage>
</organism>
<dbReference type="Proteomes" id="UP000031338">
    <property type="component" value="Unassembled WGS sequence"/>
</dbReference>
<keyword evidence="4" id="KW-0624">Polysaccharide degradation</keyword>